<proteinExistence type="predicted"/>
<dbReference type="GeneID" id="95775211"/>
<dbReference type="Gene3D" id="3.40.50.720">
    <property type="entry name" value="NAD(P)-binding Rossmann-like Domain"/>
    <property type="match status" value="1"/>
</dbReference>
<dbReference type="Pfam" id="PF01370">
    <property type="entry name" value="Epimerase"/>
    <property type="match status" value="1"/>
</dbReference>
<dbReference type="RefSeq" id="WP_138400729.1">
    <property type="nucleotide sequence ID" value="NZ_JBAFVI010000005.1"/>
</dbReference>
<comment type="caution">
    <text evidence="2">The sequence shown here is derived from an EMBL/GenBank/DDBJ whole genome shotgun (WGS) entry which is preliminary data.</text>
</comment>
<dbReference type="AlphaFoldDB" id="A0A6C1KF46"/>
<sequence length="288" mass="30566">MTTLAALGFGYCVRHLVAREPTAFSRVVGTARTAERLADLPAGVLPFLFDGESLSTLLAEALAATDLIIASAPPDVQGDPILRCAGKVLEAGRLSQVVYLTTLGVYGDHGGGWVDETTPPRAGSPRLERRLGAEQEWFAFGQRRGIPVSVLRLAGIYGPGRNALDQLRAGQARRIDKPGQVFNRIHVEDIARTISAAVAKRFDGILNVTDDLPAPPGDPIAYAAGLLGLPAPAAIPFDEAARDMSPMALTFWAANKRVANHRLKDELGVSLAYPTYRDGLTALHGAGA</sequence>
<dbReference type="Proteomes" id="UP000305131">
    <property type="component" value="Unassembled WGS sequence"/>
</dbReference>
<protein>
    <submittedName>
        <fullName evidence="2">SDR family NAD(P)-dependent oxidoreductase</fullName>
    </submittedName>
</protein>
<evidence type="ECO:0000313" key="3">
    <source>
        <dbReference type="Proteomes" id="UP000305131"/>
    </source>
</evidence>
<dbReference type="EMBL" id="VAUP01000035">
    <property type="protein sequence ID" value="TLX41864.1"/>
    <property type="molecule type" value="Genomic_DNA"/>
</dbReference>
<reference evidence="2 3" key="1">
    <citation type="submission" date="2019-05" db="EMBL/GenBank/DDBJ databases">
        <authorList>
            <person name="Zhou X."/>
        </authorList>
    </citation>
    <scope>NUCLEOTIDE SEQUENCE [LARGE SCALE GENOMIC DNA]</scope>
    <source>
        <strain evidence="2 3">DSM 432</strain>
    </source>
</reference>
<dbReference type="PANTHER" id="PTHR48079:SF6">
    <property type="entry name" value="NAD(P)-BINDING DOMAIN-CONTAINING PROTEIN-RELATED"/>
    <property type="match status" value="1"/>
</dbReference>
<dbReference type="InterPro" id="IPR001509">
    <property type="entry name" value="Epimerase_deHydtase"/>
</dbReference>
<name>A0A6C1KF46_XANAU</name>
<dbReference type="PANTHER" id="PTHR48079">
    <property type="entry name" value="PROTEIN YEEZ"/>
    <property type="match status" value="1"/>
</dbReference>
<dbReference type="SUPFAM" id="SSF51735">
    <property type="entry name" value="NAD(P)-binding Rossmann-fold domains"/>
    <property type="match status" value="1"/>
</dbReference>
<dbReference type="GO" id="GO:0004029">
    <property type="term" value="F:aldehyde dehydrogenase (NAD+) activity"/>
    <property type="evidence" value="ECO:0007669"/>
    <property type="project" value="TreeGrafter"/>
</dbReference>
<gene>
    <name evidence="2" type="ORF">FBQ73_17300</name>
</gene>
<evidence type="ECO:0000259" key="1">
    <source>
        <dbReference type="Pfam" id="PF01370"/>
    </source>
</evidence>
<evidence type="ECO:0000313" key="2">
    <source>
        <dbReference type="EMBL" id="TLX41864.1"/>
    </source>
</evidence>
<dbReference type="InterPro" id="IPR036291">
    <property type="entry name" value="NAD(P)-bd_dom_sf"/>
</dbReference>
<feature type="domain" description="NAD-dependent epimerase/dehydratase" evidence="1">
    <location>
        <begin position="91"/>
        <end position="200"/>
    </location>
</feature>
<dbReference type="InterPro" id="IPR051783">
    <property type="entry name" value="NAD(P)-dependent_oxidoreduct"/>
</dbReference>
<dbReference type="OrthoDB" id="9808276at2"/>
<dbReference type="GO" id="GO:0005737">
    <property type="term" value="C:cytoplasm"/>
    <property type="evidence" value="ECO:0007669"/>
    <property type="project" value="TreeGrafter"/>
</dbReference>
<organism evidence="2 3">
    <name type="scientific">Xanthobacter autotrophicus</name>
    <dbReference type="NCBI Taxonomy" id="280"/>
    <lineage>
        <taxon>Bacteria</taxon>
        <taxon>Pseudomonadati</taxon>
        <taxon>Pseudomonadota</taxon>
        <taxon>Alphaproteobacteria</taxon>
        <taxon>Hyphomicrobiales</taxon>
        <taxon>Xanthobacteraceae</taxon>
        <taxon>Xanthobacter</taxon>
    </lineage>
</organism>
<accession>A0A6C1KF46</accession>